<evidence type="ECO:0000256" key="4">
    <source>
        <dbReference type="ARBA" id="ARBA00023163"/>
    </source>
</evidence>
<dbReference type="InterPro" id="IPR036864">
    <property type="entry name" value="Zn2-C6_fun-type_DNA-bd_sf"/>
</dbReference>
<reference evidence="8" key="1">
    <citation type="submission" date="2022-11" db="EMBL/GenBank/DDBJ databases">
        <authorList>
            <person name="Petersen C."/>
        </authorList>
    </citation>
    <scope>NUCLEOTIDE SEQUENCE</scope>
    <source>
        <strain evidence="8">IBT 19713</strain>
    </source>
</reference>
<dbReference type="GO" id="GO:0000981">
    <property type="term" value="F:DNA-binding transcription factor activity, RNA polymerase II-specific"/>
    <property type="evidence" value="ECO:0007669"/>
    <property type="project" value="InterPro"/>
</dbReference>
<keyword evidence="3" id="KW-0238">DNA-binding</keyword>
<keyword evidence="5" id="KW-0539">Nucleus</keyword>
<dbReference type="GO" id="GO:0005634">
    <property type="term" value="C:nucleus"/>
    <property type="evidence" value="ECO:0007669"/>
    <property type="project" value="UniProtKB-SubCell"/>
</dbReference>
<dbReference type="GeneID" id="83202844"/>
<reference evidence="8" key="2">
    <citation type="journal article" date="2023" name="IMA Fungus">
        <title>Comparative genomic study of the Penicillium genus elucidates a diverse pangenome and 15 lateral gene transfer events.</title>
        <authorList>
            <person name="Petersen C."/>
            <person name="Sorensen T."/>
            <person name="Nielsen M.R."/>
            <person name="Sondergaard T.E."/>
            <person name="Sorensen J.L."/>
            <person name="Fitzpatrick D.A."/>
            <person name="Frisvad J.C."/>
            <person name="Nielsen K.L."/>
        </authorList>
    </citation>
    <scope>NUCLEOTIDE SEQUENCE</scope>
    <source>
        <strain evidence="8">IBT 19713</strain>
    </source>
</reference>
<dbReference type="CDD" id="cd00067">
    <property type="entry name" value="GAL4"/>
    <property type="match status" value="1"/>
</dbReference>
<dbReference type="PANTHER" id="PTHR37534">
    <property type="entry name" value="TRANSCRIPTIONAL ACTIVATOR PROTEIN UGA3"/>
    <property type="match status" value="1"/>
</dbReference>
<accession>A0A9W9TKY7</accession>
<feature type="domain" description="Zn(2)-C6 fungal-type" evidence="7">
    <location>
        <begin position="5"/>
        <end position="35"/>
    </location>
</feature>
<keyword evidence="4" id="KW-0804">Transcription</keyword>
<name>A0A9W9TKY7_9EURO</name>
<dbReference type="PANTHER" id="PTHR37534:SF46">
    <property type="entry name" value="ZN(II)2CYS6 TRANSCRIPTION FACTOR (EUROFUNG)"/>
    <property type="match status" value="1"/>
</dbReference>
<feature type="compositionally biased region" description="Low complexity" evidence="6">
    <location>
        <begin position="82"/>
        <end position="96"/>
    </location>
</feature>
<sequence length="500" mass="55731">MVVKACNRCHSAKEKCTFTGNDQQCIRCKRLKIPCSVSRRSGRIGRRPSAKAFPHGQMQVWSVDLQPSDEPESELTVRRKTTSPSSSRASPAESVSDISEEGWTPTREGLLMLSPERLLATPKRLQTTADALQTVMDTQQFAAIHGPFAMGASFFPVSQQTITILLSCSGPTLTEGYLAFLSLMSSHQRSLVMRPQQADMQKAAKGLQRLRNVNIRHVYDAACALFLGQIMYVFNVVSAPYSNTAHSIVRNALLTTRDWFPSLFMYPIMDTITLTPVLIDTVEAVAHRELPIIRLPPTDRVIIDRYAGIMTTLLPHIHDVAECSNFMKNDRSEPQSAQRMAVWQRLAEIEGHVQEWEPPHQPILYANFSQHEALAMMTQANVYRLATLLVIHRLRYPLGVEDGTARVLAEGIFSAMSLFASSAAEKVTAMPMVFPLTMAMLEVEGPGERLLDILAAFTVQNISAVRLRGFIKAVRTAKEAGFKGTWFELVEDHLHVAMPP</sequence>
<evidence type="ECO:0000256" key="3">
    <source>
        <dbReference type="ARBA" id="ARBA00023125"/>
    </source>
</evidence>
<evidence type="ECO:0000256" key="6">
    <source>
        <dbReference type="SAM" id="MobiDB-lite"/>
    </source>
</evidence>
<proteinExistence type="predicted"/>
<keyword evidence="9" id="KW-1185">Reference proteome</keyword>
<dbReference type="RefSeq" id="XP_058328431.1">
    <property type="nucleotide sequence ID" value="XM_058475541.1"/>
</dbReference>
<dbReference type="Pfam" id="PF11951">
    <property type="entry name" value="Fungal_trans_2"/>
    <property type="match status" value="1"/>
</dbReference>
<dbReference type="InterPro" id="IPR001138">
    <property type="entry name" value="Zn2Cys6_DnaBD"/>
</dbReference>
<dbReference type="Gene3D" id="4.10.240.10">
    <property type="entry name" value="Zn(2)-C6 fungal-type DNA-binding domain"/>
    <property type="match status" value="1"/>
</dbReference>
<dbReference type="Proteomes" id="UP001150941">
    <property type="component" value="Unassembled WGS sequence"/>
</dbReference>
<evidence type="ECO:0000259" key="7">
    <source>
        <dbReference type="PROSITE" id="PS00463"/>
    </source>
</evidence>
<dbReference type="InterPro" id="IPR021858">
    <property type="entry name" value="Fun_TF"/>
</dbReference>
<evidence type="ECO:0000313" key="8">
    <source>
        <dbReference type="EMBL" id="KAJ5225020.1"/>
    </source>
</evidence>
<dbReference type="GO" id="GO:0003677">
    <property type="term" value="F:DNA binding"/>
    <property type="evidence" value="ECO:0007669"/>
    <property type="project" value="UniProtKB-KW"/>
</dbReference>
<comment type="caution">
    <text evidence="8">The sequence shown here is derived from an EMBL/GenBank/DDBJ whole genome shotgun (WGS) entry which is preliminary data.</text>
</comment>
<keyword evidence="2" id="KW-0805">Transcription regulation</keyword>
<evidence type="ECO:0000256" key="1">
    <source>
        <dbReference type="ARBA" id="ARBA00004123"/>
    </source>
</evidence>
<organism evidence="8 9">
    <name type="scientific">Penicillium chermesinum</name>
    <dbReference type="NCBI Taxonomy" id="63820"/>
    <lineage>
        <taxon>Eukaryota</taxon>
        <taxon>Fungi</taxon>
        <taxon>Dikarya</taxon>
        <taxon>Ascomycota</taxon>
        <taxon>Pezizomycotina</taxon>
        <taxon>Eurotiomycetes</taxon>
        <taxon>Eurotiomycetidae</taxon>
        <taxon>Eurotiales</taxon>
        <taxon>Aspergillaceae</taxon>
        <taxon>Penicillium</taxon>
    </lineage>
</organism>
<gene>
    <name evidence="8" type="ORF">N7468_006245</name>
</gene>
<dbReference type="GO" id="GO:0008270">
    <property type="term" value="F:zinc ion binding"/>
    <property type="evidence" value="ECO:0007669"/>
    <property type="project" value="InterPro"/>
</dbReference>
<comment type="subcellular location">
    <subcellularLocation>
        <location evidence="1">Nucleus</location>
    </subcellularLocation>
</comment>
<dbReference type="PROSITE" id="PS00463">
    <property type="entry name" value="ZN2_CY6_FUNGAL_1"/>
    <property type="match status" value="1"/>
</dbReference>
<evidence type="ECO:0000313" key="9">
    <source>
        <dbReference type="Proteomes" id="UP001150941"/>
    </source>
</evidence>
<evidence type="ECO:0000256" key="5">
    <source>
        <dbReference type="ARBA" id="ARBA00023242"/>
    </source>
</evidence>
<dbReference type="SUPFAM" id="SSF57701">
    <property type="entry name" value="Zn2/Cys6 DNA-binding domain"/>
    <property type="match status" value="1"/>
</dbReference>
<feature type="region of interest" description="Disordered" evidence="6">
    <location>
        <begin position="64"/>
        <end position="101"/>
    </location>
</feature>
<evidence type="ECO:0000256" key="2">
    <source>
        <dbReference type="ARBA" id="ARBA00023015"/>
    </source>
</evidence>
<dbReference type="OrthoDB" id="4137815at2759"/>
<dbReference type="EMBL" id="JAPQKS010000005">
    <property type="protein sequence ID" value="KAJ5225020.1"/>
    <property type="molecule type" value="Genomic_DNA"/>
</dbReference>
<protein>
    <recommendedName>
        <fullName evidence="7">Zn(2)-C6 fungal-type domain-containing protein</fullName>
    </recommendedName>
</protein>
<dbReference type="AlphaFoldDB" id="A0A9W9TKY7"/>